<dbReference type="CDD" id="cd00209">
    <property type="entry name" value="DHFR"/>
    <property type="match status" value="1"/>
</dbReference>
<comment type="pathway">
    <text evidence="1 7">Cofactor biosynthesis; tetrahydrofolate biosynthesis; 5,6,7,8-tetrahydrofolate from 7,8-dihydrofolate: step 1/1.</text>
</comment>
<evidence type="ECO:0000256" key="2">
    <source>
        <dbReference type="ARBA" id="ARBA00009539"/>
    </source>
</evidence>
<dbReference type="GO" id="GO:0004146">
    <property type="term" value="F:dihydrofolate reductase activity"/>
    <property type="evidence" value="ECO:0007669"/>
    <property type="project" value="UniProtKB-EC"/>
</dbReference>
<comment type="catalytic activity">
    <reaction evidence="7">
        <text>(6S)-5,6,7,8-tetrahydrofolate + NADP(+) = 7,8-dihydrofolate + NADPH + H(+)</text>
        <dbReference type="Rhea" id="RHEA:15009"/>
        <dbReference type="ChEBI" id="CHEBI:15378"/>
        <dbReference type="ChEBI" id="CHEBI:57451"/>
        <dbReference type="ChEBI" id="CHEBI:57453"/>
        <dbReference type="ChEBI" id="CHEBI:57783"/>
        <dbReference type="ChEBI" id="CHEBI:58349"/>
        <dbReference type="EC" id="1.5.1.3"/>
    </reaction>
</comment>
<dbReference type="PANTHER" id="PTHR48069:SF3">
    <property type="entry name" value="DIHYDROFOLATE REDUCTASE"/>
    <property type="match status" value="1"/>
</dbReference>
<keyword evidence="5 7" id="KW-0521">NADP</keyword>
<dbReference type="GO" id="GO:0046654">
    <property type="term" value="P:tetrahydrofolate biosynthetic process"/>
    <property type="evidence" value="ECO:0007669"/>
    <property type="project" value="InterPro"/>
</dbReference>
<accession>A0A918CPV8</accession>
<dbReference type="Proteomes" id="UP000610303">
    <property type="component" value="Unassembled WGS sequence"/>
</dbReference>
<dbReference type="PANTHER" id="PTHR48069">
    <property type="entry name" value="DIHYDROFOLATE REDUCTASE"/>
    <property type="match status" value="1"/>
</dbReference>
<dbReference type="GO" id="GO:0050661">
    <property type="term" value="F:NADP binding"/>
    <property type="evidence" value="ECO:0007669"/>
    <property type="project" value="InterPro"/>
</dbReference>
<dbReference type="RefSeq" id="WP_189086046.1">
    <property type="nucleotide sequence ID" value="NZ_BMRJ01000003.1"/>
</dbReference>
<dbReference type="AlphaFoldDB" id="A0A918CPV8"/>
<reference evidence="10" key="1">
    <citation type="journal article" date="2014" name="Int. J. Syst. Evol. Microbiol.">
        <title>Complete genome sequence of Corynebacterium casei LMG S-19264T (=DSM 44701T), isolated from a smear-ripened cheese.</title>
        <authorList>
            <consortium name="US DOE Joint Genome Institute (JGI-PGF)"/>
            <person name="Walter F."/>
            <person name="Albersmeier A."/>
            <person name="Kalinowski J."/>
            <person name="Ruckert C."/>
        </authorList>
    </citation>
    <scope>NUCLEOTIDE SEQUENCE</scope>
    <source>
        <strain evidence="10">JCM 3346</strain>
    </source>
</reference>
<evidence type="ECO:0000256" key="6">
    <source>
        <dbReference type="ARBA" id="ARBA00023002"/>
    </source>
</evidence>
<comment type="similarity">
    <text evidence="2 7 8">Belongs to the dihydrofolate reductase family.</text>
</comment>
<evidence type="ECO:0000256" key="1">
    <source>
        <dbReference type="ARBA" id="ARBA00004903"/>
    </source>
</evidence>
<sequence length="187" mass="19847">MSDASAATAPAVRIGLVWAEAHGGVIGAGGGMPWHVPEDLAHFKAVTLGAPVVMGRKTWDSLPERFRPLPGRANVVVTRQGDWAADGAQRAGSLDEALALAVDGAEAPGDALRVWVIGGGELFQQALPRADRLEVTELDLDVAGDAFAPERGPEWRVAAVEPAASGNEPRWHTSRSGVRYRFLTLER</sequence>
<comment type="function">
    <text evidence="7">Key enzyme in folate metabolism. Catalyzes an essential reaction for de novo glycine and purine synthesis, and for DNA precursor synthesis.</text>
</comment>
<keyword evidence="11" id="KW-1185">Reference proteome</keyword>
<dbReference type="InterPro" id="IPR024072">
    <property type="entry name" value="DHFR-like_dom_sf"/>
</dbReference>
<keyword evidence="6 7" id="KW-0560">Oxidoreductase</keyword>
<dbReference type="EMBL" id="BMRJ01000003">
    <property type="protein sequence ID" value="GGR32695.1"/>
    <property type="molecule type" value="Genomic_DNA"/>
</dbReference>
<comment type="caution">
    <text evidence="10">The sequence shown here is derived from an EMBL/GenBank/DDBJ whole genome shotgun (WGS) entry which is preliminary data.</text>
</comment>
<dbReference type="Gene3D" id="3.40.430.10">
    <property type="entry name" value="Dihydrofolate Reductase, subunit A"/>
    <property type="match status" value="1"/>
</dbReference>
<name>A0A918CPV8_AGRME</name>
<evidence type="ECO:0000256" key="7">
    <source>
        <dbReference type="PIRNR" id="PIRNR000194"/>
    </source>
</evidence>
<dbReference type="GO" id="GO:0006730">
    <property type="term" value="P:one-carbon metabolic process"/>
    <property type="evidence" value="ECO:0007669"/>
    <property type="project" value="UniProtKB-KW"/>
</dbReference>
<dbReference type="PIRSF" id="PIRSF000194">
    <property type="entry name" value="DHFR"/>
    <property type="match status" value="1"/>
</dbReference>
<feature type="domain" description="DHFR" evidence="9">
    <location>
        <begin position="13"/>
        <end position="187"/>
    </location>
</feature>
<dbReference type="GO" id="GO:0005829">
    <property type="term" value="C:cytosol"/>
    <property type="evidence" value="ECO:0007669"/>
    <property type="project" value="TreeGrafter"/>
</dbReference>
<dbReference type="InterPro" id="IPR001796">
    <property type="entry name" value="DHFR_dom"/>
</dbReference>
<evidence type="ECO:0000313" key="11">
    <source>
        <dbReference type="Proteomes" id="UP000610303"/>
    </source>
</evidence>
<evidence type="ECO:0000313" key="10">
    <source>
        <dbReference type="EMBL" id="GGR32695.1"/>
    </source>
</evidence>
<dbReference type="InterPro" id="IPR012259">
    <property type="entry name" value="DHFR"/>
</dbReference>
<dbReference type="PROSITE" id="PS51330">
    <property type="entry name" value="DHFR_2"/>
    <property type="match status" value="1"/>
</dbReference>
<evidence type="ECO:0000256" key="3">
    <source>
        <dbReference type="ARBA" id="ARBA00012856"/>
    </source>
</evidence>
<dbReference type="PRINTS" id="PR00070">
    <property type="entry name" value="DHFR"/>
</dbReference>
<evidence type="ECO:0000256" key="5">
    <source>
        <dbReference type="ARBA" id="ARBA00022857"/>
    </source>
</evidence>
<proteinExistence type="inferred from homology"/>
<evidence type="ECO:0000259" key="9">
    <source>
        <dbReference type="PROSITE" id="PS51330"/>
    </source>
</evidence>
<dbReference type="SUPFAM" id="SSF53597">
    <property type="entry name" value="Dihydrofolate reductase-like"/>
    <property type="match status" value="1"/>
</dbReference>
<dbReference type="InterPro" id="IPR017925">
    <property type="entry name" value="DHFR_CS"/>
</dbReference>
<dbReference type="Pfam" id="PF00186">
    <property type="entry name" value="DHFR_1"/>
    <property type="match status" value="1"/>
</dbReference>
<dbReference type="GO" id="GO:0046655">
    <property type="term" value="P:folic acid metabolic process"/>
    <property type="evidence" value="ECO:0007669"/>
    <property type="project" value="TreeGrafter"/>
</dbReference>
<evidence type="ECO:0000256" key="8">
    <source>
        <dbReference type="RuleBase" id="RU004474"/>
    </source>
</evidence>
<keyword evidence="4 7" id="KW-0554">One-carbon metabolism</keyword>
<gene>
    <name evidence="10" type="ORF">GCM10010196_28360</name>
</gene>
<protein>
    <recommendedName>
        <fullName evidence="3 7">Dihydrofolate reductase</fullName>
        <ecNumber evidence="3 7">1.5.1.3</ecNumber>
    </recommendedName>
</protein>
<organism evidence="10 11">
    <name type="scientific">Agromyces mediolanus</name>
    <name type="common">Corynebacterium mediolanum</name>
    <dbReference type="NCBI Taxonomy" id="41986"/>
    <lineage>
        <taxon>Bacteria</taxon>
        <taxon>Bacillati</taxon>
        <taxon>Actinomycetota</taxon>
        <taxon>Actinomycetes</taxon>
        <taxon>Micrococcales</taxon>
        <taxon>Microbacteriaceae</taxon>
        <taxon>Agromyces</taxon>
    </lineage>
</organism>
<dbReference type="EC" id="1.5.1.3" evidence="3 7"/>
<evidence type="ECO:0000256" key="4">
    <source>
        <dbReference type="ARBA" id="ARBA00022563"/>
    </source>
</evidence>
<reference evidence="10" key="2">
    <citation type="submission" date="2020-09" db="EMBL/GenBank/DDBJ databases">
        <authorList>
            <person name="Sun Q."/>
            <person name="Ohkuma M."/>
        </authorList>
    </citation>
    <scope>NUCLEOTIDE SEQUENCE</scope>
    <source>
        <strain evidence="10">JCM 3346</strain>
    </source>
</reference>
<dbReference type="GO" id="GO:0046452">
    <property type="term" value="P:dihydrofolate metabolic process"/>
    <property type="evidence" value="ECO:0007669"/>
    <property type="project" value="TreeGrafter"/>
</dbReference>
<dbReference type="PROSITE" id="PS00075">
    <property type="entry name" value="DHFR_1"/>
    <property type="match status" value="1"/>
</dbReference>